<evidence type="ECO:0000313" key="1">
    <source>
        <dbReference type="EMBL" id="TBU57138.1"/>
    </source>
</evidence>
<reference evidence="1 2" key="1">
    <citation type="submission" date="2019-01" db="EMBL/GenBank/DDBJ databases">
        <title>Draft genome sequences of three monokaryotic isolates of the white-rot basidiomycete fungus Dichomitus squalens.</title>
        <authorList>
            <consortium name="DOE Joint Genome Institute"/>
            <person name="Lopez S.C."/>
            <person name="Andreopoulos B."/>
            <person name="Pangilinan J."/>
            <person name="Lipzen A."/>
            <person name="Riley R."/>
            <person name="Ahrendt S."/>
            <person name="Ng V."/>
            <person name="Barry K."/>
            <person name="Daum C."/>
            <person name="Grigoriev I.V."/>
            <person name="Hilden K.S."/>
            <person name="Makela M.R."/>
            <person name="de Vries R.P."/>
        </authorList>
    </citation>
    <scope>NUCLEOTIDE SEQUENCE [LARGE SCALE GENOMIC DNA]</scope>
    <source>
        <strain evidence="1 2">CBS 464.89</strain>
    </source>
</reference>
<protein>
    <submittedName>
        <fullName evidence="1">Uncharacterized protein</fullName>
    </submittedName>
</protein>
<dbReference type="Proteomes" id="UP000292082">
    <property type="component" value="Unassembled WGS sequence"/>
</dbReference>
<organism evidence="1 2">
    <name type="scientific">Dichomitus squalens</name>
    <dbReference type="NCBI Taxonomy" id="114155"/>
    <lineage>
        <taxon>Eukaryota</taxon>
        <taxon>Fungi</taxon>
        <taxon>Dikarya</taxon>
        <taxon>Basidiomycota</taxon>
        <taxon>Agaricomycotina</taxon>
        <taxon>Agaricomycetes</taxon>
        <taxon>Polyporales</taxon>
        <taxon>Polyporaceae</taxon>
        <taxon>Dichomitus</taxon>
    </lineage>
</organism>
<gene>
    <name evidence="1" type="ORF">BD310DRAFT_930075</name>
</gene>
<dbReference type="AlphaFoldDB" id="A0A4V2K7R4"/>
<name>A0A4V2K7R4_9APHY</name>
<accession>A0A4V2K7R4</accession>
<proteinExistence type="predicted"/>
<sequence length="188" mass="20624">MEMKKARVGSVGVALSPACSIAVAYIYPSSHPPSPHPRLYSYILHVALVPCMVGLLSDSPSVVVACIQLSIPHLIPFPHPCISPSHLELMIPLCTSLSLCASDLAAAFVCPSHSPIPFEFLAIHASDSPFCRFWTISVSFVRILRQSCTVIPLLSILSIALELIRCSQQQHYLFSPQKSMLLSYRYSM</sequence>
<evidence type="ECO:0000313" key="2">
    <source>
        <dbReference type="Proteomes" id="UP000292082"/>
    </source>
</evidence>
<dbReference type="EMBL" id="ML145141">
    <property type="protein sequence ID" value="TBU57138.1"/>
    <property type="molecule type" value="Genomic_DNA"/>
</dbReference>
<keyword evidence="2" id="KW-1185">Reference proteome</keyword>